<evidence type="ECO:0000256" key="1">
    <source>
        <dbReference type="SAM" id="Coils"/>
    </source>
</evidence>
<evidence type="ECO:0000313" key="2">
    <source>
        <dbReference type="EMBL" id="AYP29520.1"/>
    </source>
</evidence>
<feature type="coiled-coil region" evidence="1">
    <location>
        <begin position="181"/>
        <end position="215"/>
    </location>
</feature>
<accession>A0A3S7W9Q3</accession>
<organism evidence="2 3">
    <name type="scientific">Streptococcus phage SW13</name>
    <dbReference type="NCBI Taxonomy" id="2419633"/>
    <lineage>
        <taxon>Viruses</taxon>
        <taxon>Duplodnaviria</taxon>
        <taxon>Heunggongvirae</taxon>
        <taxon>Uroviricota</taxon>
        <taxon>Caudoviricetes</taxon>
        <taxon>Aliceevansviridae</taxon>
        <taxon>Brussowvirus</taxon>
        <taxon>Brussowvirus SW13</taxon>
    </lineage>
</organism>
<evidence type="ECO:0000313" key="3">
    <source>
        <dbReference type="Proteomes" id="UP000269714"/>
    </source>
</evidence>
<dbReference type="Proteomes" id="UP000269714">
    <property type="component" value="Segment"/>
</dbReference>
<name>A0A3S7W9Q3_9CAUD</name>
<sequence>MDSLITQSDFNYSLVDAKTKEFLEERANIIYGIQSKSAYKIGKQLAKAQKELSTRGYGCFEEWYRSLGFKTTKAYEYINHFKFVSSQNEETKINFFESLPKTLQAQVSKPSANPEVNQAVFDGDIKTHKEYKELERRLKLKDQALEAVKGELERAKAVKPVEKVIEKEVIPHDYKATQDLNKQLLGKNKDLADELDSVKRSLRLKEASYEMLEKETSEALIYQPF</sequence>
<proteinExistence type="predicted"/>
<reference evidence="2 3" key="1">
    <citation type="journal article" date="2018" name="Viruses">
        <title>Biodiversity of Streptococcus thermophilus Phages in Global Dairy Fermentations.</title>
        <authorList>
            <person name="Lavelle K."/>
            <person name="Martinez I."/>
            <person name="Neve H."/>
            <person name="Lugli G."/>
            <person name="Franz C."/>
            <person name="Ventura M."/>
            <person name="Bello F."/>
            <person name="Sinderen D."/>
            <person name="Mahony J."/>
        </authorList>
    </citation>
    <scope>NUCLEOTIDE SEQUENCE [LARGE SCALE GENOMIC DNA]</scope>
</reference>
<keyword evidence="3" id="KW-1185">Reference proteome</keyword>
<dbReference type="EMBL" id="MH892362">
    <property type="protein sequence ID" value="AYP29520.1"/>
    <property type="molecule type" value="Genomic_DNA"/>
</dbReference>
<protein>
    <submittedName>
        <fullName evidence="2">Uncharacterized protein</fullName>
    </submittedName>
</protein>
<keyword evidence="1" id="KW-0175">Coiled coil</keyword>
<gene>
    <name evidence="2" type="ORF">SW13_027</name>
</gene>